<sequence length="199" mass="21402">MNSAARCAAAVMAAGLLPFVAPAAPAGAVPVAPGAGPPALERMRREVAAATGSRRVPCWRNVTIRSAANGRYVSAEIGWDGAGYGALRARATRVSPWERFTVCRDAYSGATWIRAQANNDFVSAELDYAGATYGLLRAQAQRVAGWERFYSNRAPGGTFSFYARATRRWVSAEVTFRGRGYGSLRARATSVGAEETFRW</sequence>
<keyword evidence="1" id="KW-0732">Signal</keyword>
<organism evidence="2 3">
    <name type="scientific">Actinoplanes campanulatus</name>
    <dbReference type="NCBI Taxonomy" id="113559"/>
    <lineage>
        <taxon>Bacteria</taxon>
        <taxon>Bacillati</taxon>
        <taxon>Actinomycetota</taxon>
        <taxon>Actinomycetes</taxon>
        <taxon>Micromonosporales</taxon>
        <taxon>Micromonosporaceae</taxon>
        <taxon>Actinoplanes</taxon>
    </lineage>
</organism>
<accession>A0A7W5APE6</accession>
<name>A0A7W5APE6_9ACTN</name>
<feature type="signal peptide" evidence="1">
    <location>
        <begin position="1"/>
        <end position="23"/>
    </location>
</feature>
<comment type="caution">
    <text evidence="2">The sequence shown here is derived from an EMBL/GenBank/DDBJ whole genome shotgun (WGS) entry which is preliminary data.</text>
</comment>
<reference evidence="2 3" key="1">
    <citation type="submission" date="2020-08" db="EMBL/GenBank/DDBJ databases">
        <title>Genomic Encyclopedia of Type Strains, Phase III (KMG-III): the genomes of soil and plant-associated and newly described type strains.</title>
        <authorList>
            <person name="Whitman W."/>
        </authorList>
    </citation>
    <scope>NUCLEOTIDE SEQUENCE [LARGE SCALE GENOMIC DNA]</scope>
    <source>
        <strain evidence="2 3">CECT 3287</strain>
    </source>
</reference>
<dbReference type="Proteomes" id="UP000590749">
    <property type="component" value="Unassembled WGS sequence"/>
</dbReference>
<dbReference type="Gene3D" id="2.80.10.50">
    <property type="match status" value="2"/>
</dbReference>
<dbReference type="InterPro" id="IPR008999">
    <property type="entry name" value="Actin-crosslinking"/>
</dbReference>
<evidence type="ECO:0000256" key="1">
    <source>
        <dbReference type="SAM" id="SignalP"/>
    </source>
</evidence>
<evidence type="ECO:0000313" key="2">
    <source>
        <dbReference type="EMBL" id="MBB3099539.1"/>
    </source>
</evidence>
<protein>
    <submittedName>
        <fullName evidence="2">Uncharacterized protein</fullName>
    </submittedName>
</protein>
<proteinExistence type="predicted"/>
<dbReference type="AlphaFoldDB" id="A0A7W5APE6"/>
<dbReference type="SUPFAM" id="SSF50405">
    <property type="entry name" value="Actin-crosslinking proteins"/>
    <property type="match status" value="1"/>
</dbReference>
<evidence type="ECO:0000313" key="3">
    <source>
        <dbReference type="Proteomes" id="UP000590749"/>
    </source>
</evidence>
<dbReference type="RefSeq" id="WP_183225601.1">
    <property type="nucleotide sequence ID" value="NZ_BMPW01000023.1"/>
</dbReference>
<dbReference type="CDD" id="cd00257">
    <property type="entry name" value="beta-trefoil_FSCN-like"/>
    <property type="match status" value="1"/>
</dbReference>
<gene>
    <name evidence="2" type="ORF">FHR83_007246</name>
</gene>
<dbReference type="EMBL" id="JACHXF010000019">
    <property type="protein sequence ID" value="MBB3099539.1"/>
    <property type="molecule type" value="Genomic_DNA"/>
</dbReference>
<keyword evidence="3" id="KW-1185">Reference proteome</keyword>
<feature type="chain" id="PRO_5030769180" evidence="1">
    <location>
        <begin position="24"/>
        <end position="199"/>
    </location>
</feature>